<name>A0A1H3MR99_9RHOB</name>
<dbReference type="AlphaFoldDB" id="A0A1H3MR99"/>
<dbReference type="Gene3D" id="2.30.30.40">
    <property type="entry name" value="SH3 Domains"/>
    <property type="match status" value="1"/>
</dbReference>
<sequence>MFEDEVLSEEADVEEDESSTYLTFDLGGQTLGVDVRFVREIIDVKKITPLPNAPSEVLGVVDVRGQSVPIVDLGRRLGVAPGDWAEEARMVVLEFATGYRNRQIGIQADRVRNVDQIAQSEIEPIPRDGFALWDAGVLLGLSRRNEDLIVLIDLQGIFGDAGDELDLTAGAGFF</sequence>
<dbReference type="SUPFAM" id="SSF50341">
    <property type="entry name" value="CheW-like"/>
    <property type="match status" value="1"/>
</dbReference>
<gene>
    <name evidence="2" type="ORF">SAMN05444340_11836</name>
</gene>
<dbReference type="GO" id="GO:0007165">
    <property type="term" value="P:signal transduction"/>
    <property type="evidence" value="ECO:0007669"/>
    <property type="project" value="InterPro"/>
</dbReference>
<protein>
    <submittedName>
        <fullName evidence="2">Purine-binding chemotaxis protein CheW</fullName>
    </submittedName>
</protein>
<dbReference type="SMART" id="SM00260">
    <property type="entry name" value="CheW"/>
    <property type="match status" value="1"/>
</dbReference>
<evidence type="ECO:0000313" key="3">
    <source>
        <dbReference type="Proteomes" id="UP000199286"/>
    </source>
</evidence>
<dbReference type="GO" id="GO:0005829">
    <property type="term" value="C:cytosol"/>
    <property type="evidence" value="ECO:0007669"/>
    <property type="project" value="TreeGrafter"/>
</dbReference>
<dbReference type="PANTHER" id="PTHR22617:SF23">
    <property type="entry name" value="CHEMOTAXIS PROTEIN CHEW"/>
    <property type="match status" value="1"/>
</dbReference>
<dbReference type="Pfam" id="PF01584">
    <property type="entry name" value="CheW"/>
    <property type="match status" value="1"/>
</dbReference>
<proteinExistence type="predicted"/>
<dbReference type="InterPro" id="IPR039315">
    <property type="entry name" value="CheW"/>
</dbReference>
<organism evidence="2 3">
    <name type="scientific">Citreimonas salinaria</name>
    <dbReference type="NCBI Taxonomy" id="321339"/>
    <lineage>
        <taxon>Bacteria</taxon>
        <taxon>Pseudomonadati</taxon>
        <taxon>Pseudomonadota</taxon>
        <taxon>Alphaproteobacteria</taxon>
        <taxon>Rhodobacterales</taxon>
        <taxon>Roseobacteraceae</taxon>
        <taxon>Citreimonas</taxon>
    </lineage>
</organism>
<dbReference type="RefSeq" id="WP_177177968.1">
    <property type="nucleotide sequence ID" value="NZ_FNPF01000018.1"/>
</dbReference>
<dbReference type="EMBL" id="FNPF01000018">
    <property type="protein sequence ID" value="SDY79222.1"/>
    <property type="molecule type" value="Genomic_DNA"/>
</dbReference>
<dbReference type="PANTHER" id="PTHR22617">
    <property type="entry name" value="CHEMOTAXIS SENSOR HISTIDINE KINASE-RELATED"/>
    <property type="match status" value="1"/>
</dbReference>
<dbReference type="InterPro" id="IPR036061">
    <property type="entry name" value="CheW-like_dom_sf"/>
</dbReference>
<dbReference type="Proteomes" id="UP000199286">
    <property type="component" value="Unassembled WGS sequence"/>
</dbReference>
<accession>A0A1H3MR99</accession>
<dbReference type="InterPro" id="IPR002545">
    <property type="entry name" value="CheW-lke_dom"/>
</dbReference>
<dbReference type="Gene3D" id="2.40.50.180">
    <property type="entry name" value="CheA-289, Domain 4"/>
    <property type="match status" value="1"/>
</dbReference>
<feature type="domain" description="CheW-like" evidence="1">
    <location>
        <begin position="18"/>
        <end position="163"/>
    </location>
</feature>
<reference evidence="2 3" key="1">
    <citation type="submission" date="2016-10" db="EMBL/GenBank/DDBJ databases">
        <authorList>
            <person name="de Groot N.N."/>
        </authorList>
    </citation>
    <scope>NUCLEOTIDE SEQUENCE [LARGE SCALE GENOMIC DNA]</scope>
    <source>
        <strain evidence="2 3">DSM 26880</strain>
    </source>
</reference>
<dbReference type="PROSITE" id="PS50851">
    <property type="entry name" value="CHEW"/>
    <property type="match status" value="1"/>
</dbReference>
<evidence type="ECO:0000313" key="2">
    <source>
        <dbReference type="EMBL" id="SDY79222.1"/>
    </source>
</evidence>
<evidence type="ECO:0000259" key="1">
    <source>
        <dbReference type="PROSITE" id="PS50851"/>
    </source>
</evidence>
<dbReference type="STRING" id="321339.SAMN05444340_11836"/>
<keyword evidence="3" id="KW-1185">Reference proteome</keyword>
<dbReference type="GO" id="GO:0006935">
    <property type="term" value="P:chemotaxis"/>
    <property type="evidence" value="ECO:0007669"/>
    <property type="project" value="InterPro"/>
</dbReference>